<accession>A0AAV7F040</accession>
<comment type="caution">
    <text evidence="1">The sequence shown here is derived from an EMBL/GenBank/DDBJ whole genome shotgun (WGS) entry which is preliminary data.</text>
</comment>
<name>A0AAV7F040_ARIFI</name>
<evidence type="ECO:0000313" key="2">
    <source>
        <dbReference type="Proteomes" id="UP000825729"/>
    </source>
</evidence>
<dbReference type="Proteomes" id="UP000825729">
    <property type="component" value="Unassembled WGS sequence"/>
</dbReference>
<evidence type="ECO:0000313" key="1">
    <source>
        <dbReference type="EMBL" id="KAG9453536.1"/>
    </source>
</evidence>
<organism evidence="1 2">
    <name type="scientific">Aristolochia fimbriata</name>
    <name type="common">White veined hardy Dutchman's pipe vine</name>
    <dbReference type="NCBI Taxonomy" id="158543"/>
    <lineage>
        <taxon>Eukaryota</taxon>
        <taxon>Viridiplantae</taxon>
        <taxon>Streptophyta</taxon>
        <taxon>Embryophyta</taxon>
        <taxon>Tracheophyta</taxon>
        <taxon>Spermatophyta</taxon>
        <taxon>Magnoliopsida</taxon>
        <taxon>Magnoliidae</taxon>
        <taxon>Piperales</taxon>
        <taxon>Aristolochiaceae</taxon>
        <taxon>Aristolochia</taxon>
    </lineage>
</organism>
<gene>
    <name evidence="1" type="ORF">H6P81_006440</name>
</gene>
<keyword evidence="2" id="KW-1185">Reference proteome</keyword>
<dbReference type="AlphaFoldDB" id="A0AAV7F040"/>
<reference evidence="1 2" key="1">
    <citation type="submission" date="2021-07" db="EMBL/GenBank/DDBJ databases">
        <title>The Aristolochia fimbriata genome: insights into angiosperm evolution, floral development and chemical biosynthesis.</title>
        <authorList>
            <person name="Jiao Y."/>
        </authorList>
    </citation>
    <scope>NUCLEOTIDE SEQUENCE [LARGE SCALE GENOMIC DNA]</scope>
    <source>
        <strain evidence="1">IBCAS-2021</strain>
        <tissue evidence="1">Leaf</tissue>
    </source>
</reference>
<proteinExistence type="predicted"/>
<dbReference type="EMBL" id="JAINDJ010000003">
    <property type="protein sequence ID" value="KAG9453536.1"/>
    <property type="molecule type" value="Genomic_DNA"/>
</dbReference>
<protein>
    <submittedName>
        <fullName evidence="1">Uncharacterized protein</fullName>
    </submittedName>
</protein>
<sequence length="96" mass="10720">MTSRPNNCPCLGPNRLRQTRKELAADSVYQKTVMAEKVTKQEQDVSRRTCTTASRIGALRTRAHSSGTQRECTFRGDTAAVHKRDPVSRAQCAEQL</sequence>